<comment type="caution">
    <text evidence="1">The sequence shown here is derived from an EMBL/GenBank/DDBJ whole genome shotgun (WGS) entry which is preliminary data.</text>
</comment>
<organism evidence="1 2">
    <name type="scientific">Boletus edulis BED1</name>
    <dbReference type="NCBI Taxonomy" id="1328754"/>
    <lineage>
        <taxon>Eukaryota</taxon>
        <taxon>Fungi</taxon>
        <taxon>Dikarya</taxon>
        <taxon>Basidiomycota</taxon>
        <taxon>Agaricomycotina</taxon>
        <taxon>Agaricomycetes</taxon>
        <taxon>Agaricomycetidae</taxon>
        <taxon>Boletales</taxon>
        <taxon>Boletineae</taxon>
        <taxon>Boletaceae</taxon>
        <taxon>Boletoideae</taxon>
        <taxon>Boletus</taxon>
    </lineage>
</organism>
<accession>A0AAD4BIG2</accession>
<sequence>AVFAFFGEFKPDKEPEKYLEVIERILAMLEASKSILDHGPCIPFVEGLMKARGDFDRTAASGVMEAIKRKVKEEGLTDRTHPIQFHVHLCDVHVYLFLIAPEPTIMKKIVVQTGISRFLWT</sequence>
<evidence type="ECO:0000313" key="2">
    <source>
        <dbReference type="Proteomes" id="UP001194468"/>
    </source>
</evidence>
<dbReference type="EMBL" id="WHUW01000052">
    <property type="protein sequence ID" value="KAF8431232.1"/>
    <property type="molecule type" value="Genomic_DNA"/>
</dbReference>
<dbReference type="AlphaFoldDB" id="A0AAD4BIG2"/>
<gene>
    <name evidence="1" type="ORF">L210DRAFT_3561072</name>
</gene>
<proteinExistence type="predicted"/>
<feature type="non-terminal residue" evidence="1">
    <location>
        <position position="121"/>
    </location>
</feature>
<dbReference type="Proteomes" id="UP001194468">
    <property type="component" value="Unassembled WGS sequence"/>
</dbReference>
<reference evidence="1" key="2">
    <citation type="journal article" date="2020" name="Nat. Commun.">
        <title>Large-scale genome sequencing of mycorrhizal fungi provides insights into the early evolution of symbiotic traits.</title>
        <authorList>
            <person name="Miyauchi S."/>
            <person name="Kiss E."/>
            <person name="Kuo A."/>
            <person name="Drula E."/>
            <person name="Kohler A."/>
            <person name="Sanchez-Garcia M."/>
            <person name="Morin E."/>
            <person name="Andreopoulos B."/>
            <person name="Barry K.W."/>
            <person name="Bonito G."/>
            <person name="Buee M."/>
            <person name="Carver A."/>
            <person name="Chen C."/>
            <person name="Cichocki N."/>
            <person name="Clum A."/>
            <person name="Culley D."/>
            <person name="Crous P.W."/>
            <person name="Fauchery L."/>
            <person name="Girlanda M."/>
            <person name="Hayes R.D."/>
            <person name="Keri Z."/>
            <person name="LaButti K."/>
            <person name="Lipzen A."/>
            <person name="Lombard V."/>
            <person name="Magnuson J."/>
            <person name="Maillard F."/>
            <person name="Murat C."/>
            <person name="Nolan M."/>
            <person name="Ohm R.A."/>
            <person name="Pangilinan J."/>
            <person name="Pereira M.F."/>
            <person name="Perotto S."/>
            <person name="Peter M."/>
            <person name="Pfister S."/>
            <person name="Riley R."/>
            <person name="Sitrit Y."/>
            <person name="Stielow J.B."/>
            <person name="Szollosi G."/>
            <person name="Zifcakova L."/>
            <person name="Stursova M."/>
            <person name="Spatafora J.W."/>
            <person name="Tedersoo L."/>
            <person name="Vaario L.M."/>
            <person name="Yamada A."/>
            <person name="Yan M."/>
            <person name="Wang P."/>
            <person name="Xu J."/>
            <person name="Bruns T."/>
            <person name="Baldrian P."/>
            <person name="Vilgalys R."/>
            <person name="Dunand C."/>
            <person name="Henrissat B."/>
            <person name="Grigoriev I.V."/>
            <person name="Hibbett D."/>
            <person name="Nagy L.G."/>
            <person name="Martin F.M."/>
        </authorList>
    </citation>
    <scope>NUCLEOTIDE SEQUENCE</scope>
    <source>
        <strain evidence="1">BED1</strain>
    </source>
</reference>
<protein>
    <submittedName>
        <fullName evidence="1">Uncharacterized protein</fullName>
    </submittedName>
</protein>
<name>A0AAD4BIG2_BOLED</name>
<keyword evidence="2" id="KW-1185">Reference proteome</keyword>
<evidence type="ECO:0000313" key="1">
    <source>
        <dbReference type="EMBL" id="KAF8431232.1"/>
    </source>
</evidence>
<reference evidence="1" key="1">
    <citation type="submission" date="2019-10" db="EMBL/GenBank/DDBJ databases">
        <authorList>
            <consortium name="DOE Joint Genome Institute"/>
            <person name="Kuo A."/>
            <person name="Miyauchi S."/>
            <person name="Kiss E."/>
            <person name="Drula E."/>
            <person name="Kohler A."/>
            <person name="Sanchez-Garcia M."/>
            <person name="Andreopoulos B."/>
            <person name="Barry K.W."/>
            <person name="Bonito G."/>
            <person name="Buee M."/>
            <person name="Carver A."/>
            <person name="Chen C."/>
            <person name="Cichocki N."/>
            <person name="Clum A."/>
            <person name="Culley D."/>
            <person name="Crous P.W."/>
            <person name="Fauchery L."/>
            <person name="Girlanda M."/>
            <person name="Hayes R."/>
            <person name="Keri Z."/>
            <person name="LaButti K."/>
            <person name="Lipzen A."/>
            <person name="Lombard V."/>
            <person name="Magnuson J."/>
            <person name="Maillard F."/>
            <person name="Morin E."/>
            <person name="Murat C."/>
            <person name="Nolan M."/>
            <person name="Ohm R."/>
            <person name="Pangilinan J."/>
            <person name="Pereira M."/>
            <person name="Perotto S."/>
            <person name="Peter M."/>
            <person name="Riley R."/>
            <person name="Sitrit Y."/>
            <person name="Stielow B."/>
            <person name="Szollosi G."/>
            <person name="Zifcakova L."/>
            <person name="Stursova M."/>
            <person name="Spatafora J.W."/>
            <person name="Tedersoo L."/>
            <person name="Vaario L.-M."/>
            <person name="Yamada A."/>
            <person name="Yan M."/>
            <person name="Wang P."/>
            <person name="Xu J."/>
            <person name="Bruns T."/>
            <person name="Baldrian P."/>
            <person name="Vilgalys R."/>
            <person name="Henrissat B."/>
            <person name="Grigoriev I.V."/>
            <person name="Hibbett D."/>
            <person name="Nagy L.G."/>
            <person name="Martin F.M."/>
        </authorList>
    </citation>
    <scope>NUCLEOTIDE SEQUENCE</scope>
    <source>
        <strain evidence="1">BED1</strain>
    </source>
</reference>